<sequence>MKKIIYFLLVSIVILISSCEKDFLDKAPIVGTTEGNFYRTADDALASVNAAYASLQFQLSPAGHFRWFWGDIMSDDAIKGGSGDNDANELLQLETFKGPANTELLESEWGADYEGIYRANVVLEKVPPIEMDTKLKARILGEARFIRAWNFYKLVTMFGGVPLADHVLAPSEYKMARATADQVWDLIESDLTTAANDLWKRSEYATADLGRITKGSAQALLVKTYLWREKWAEAKAMAEAIINSGEYHLVADYADIFPLYGENNEESIFEIQYMNASGGNWGKNNANEGSFTNVFTRARGQFAGYGFNIPTQDFVDEFFKEGFEDPRLKSTVFRVGDEMGDRGTFTIDATGGVPYPYYPKKYFSNKSEDAPFGDPNPNGGSNDRVIRYADVLLMHAEASYHTGDESGARVSLNQVRARAQVPDITATGSALLDGIYRERRLELGLEAHRFFDLVRTHRGPQVLGSLGFVAGVHELFPIPQSQIQATNGALTQNPGY</sequence>
<protein>
    <submittedName>
        <fullName evidence="8">RagB/SusD family nutrient uptake outer membrane protein</fullName>
    </submittedName>
</protein>
<evidence type="ECO:0000256" key="5">
    <source>
        <dbReference type="ARBA" id="ARBA00023237"/>
    </source>
</evidence>
<evidence type="ECO:0000256" key="4">
    <source>
        <dbReference type="ARBA" id="ARBA00023136"/>
    </source>
</evidence>
<name>A0A9D7XS99_9BACT</name>
<dbReference type="InterPro" id="IPR033985">
    <property type="entry name" value="SusD-like_N"/>
</dbReference>
<keyword evidence="5" id="KW-0998">Cell outer membrane</keyword>
<dbReference type="Pfam" id="PF07980">
    <property type="entry name" value="SusD_RagB"/>
    <property type="match status" value="1"/>
</dbReference>
<keyword evidence="4" id="KW-0472">Membrane</keyword>
<feature type="domain" description="RagB/SusD" evidence="6">
    <location>
        <begin position="266"/>
        <end position="455"/>
    </location>
</feature>
<dbReference type="InterPro" id="IPR012944">
    <property type="entry name" value="SusD_RagB_dom"/>
</dbReference>
<evidence type="ECO:0000259" key="7">
    <source>
        <dbReference type="Pfam" id="PF14322"/>
    </source>
</evidence>
<dbReference type="Pfam" id="PF14322">
    <property type="entry name" value="SusD-like_3"/>
    <property type="match status" value="1"/>
</dbReference>
<gene>
    <name evidence="8" type="ORF">IPP15_21065</name>
</gene>
<proteinExistence type="inferred from homology"/>
<keyword evidence="3" id="KW-0732">Signal</keyword>
<dbReference type="InterPro" id="IPR011990">
    <property type="entry name" value="TPR-like_helical_dom_sf"/>
</dbReference>
<reference evidence="8 9" key="1">
    <citation type="submission" date="2020-10" db="EMBL/GenBank/DDBJ databases">
        <title>Connecting structure to function with the recovery of over 1000 high-quality activated sludge metagenome-assembled genomes encoding full-length rRNA genes using long-read sequencing.</title>
        <authorList>
            <person name="Singleton C.M."/>
            <person name="Petriglieri F."/>
            <person name="Kristensen J.M."/>
            <person name="Kirkegaard R.H."/>
            <person name="Michaelsen T.Y."/>
            <person name="Andersen M.H."/>
            <person name="Karst S.M."/>
            <person name="Dueholm M.S."/>
            <person name="Nielsen P.H."/>
            <person name="Albertsen M."/>
        </authorList>
    </citation>
    <scope>NUCLEOTIDE SEQUENCE [LARGE SCALE GENOMIC DNA]</scope>
    <source>
        <strain evidence="8">Ribe_18-Q3-R11-54_MAXAC.273</strain>
    </source>
</reference>
<dbReference type="Proteomes" id="UP000808337">
    <property type="component" value="Unassembled WGS sequence"/>
</dbReference>
<evidence type="ECO:0000259" key="6">
    <source>
        <dbReference type="Pfam" id="PF07980"/>
    </source>
</evidence>
<evidence type="ECO:0000256" key="3">
    <source>
        <dbReference type="ARBA" id="ARBA00022729"/>
    </source>
</evidence>
<evidence type="ECO:0000256" key="1">
    <source>
        <dbReference type="ARBA" id="ARBA00004442"/>
    </source>
</evidence>
<feature type="domain" description="SusD-like N-terminal" evidence="7">
    <location>
        <begin position="107"/>
        <end position="226"/>
    </location>
</feature>
<dbReference type="EMBL" id="JADKGY010000031">
    <property type="protein sequence ID" value="MBK9984821.1"/>
    <property type="molecule type" value="Genomic_DNA"/>
</dbReference>
<dbReference type="GO" id="GO:0009279">
    <property type="term" value="C:cell outer membrane"/>
    <property type="evidence" value="ECO:0007669"/>
    <property type="project" value="UniProtKB-SubCell"/>
</dbReference>
<dbReference type="SUPFAM" id="SSF48452">
    <property type="entry name" value="TPR-like"/>
    <property type="match status" value="1"/>
</dbReference>
<dbReference type="AlphaFoldDB" id="A0A9D7XS99"/>
<organism evidence="8 9">
    <name type="scientific">Candidatus Opimibacter skivensis</name>
    <dbReference type="NCBI Taxonomy" id="2982028"/>
    <lineage>
        <taxon>Bacteria</taxon>
        <taxon>Pseudomonadati</taxon>
        <taxon>Bacteroidota</taxon>
        <taxon>Saprospiria</taxon>
        <taxon>Saprospirales</taxon>
        <taxon>Saprospiraceae</taxon>
        <taxon>Candidatus Opimibacter</taxon>
    </lineage>
</organism>
<comment type="similarity">
    <text evidence="2">Belongs to the SusD family.</text>
</comment>
<dbReference type="CDD" id="cd08977">
    <property type="entry name" value="SusD"/>
    <property type="match status" value="1"/>
</dbReference>
<comment type="subcellular location">
    <subcellularLocation>
        <location evidence="1">Cell outer membrane</location>
    </subcellularLocation>
</comment>
<dbReference type="Gene3D" id="1.25.40.390">
    <property type="match status" value="1"/>
</dbReference>
<dbReference type="PROSITE" id="PS51257">
    <property type="entry name" value="PROKAR_LIPOPROTEIN"/>
    <property type="match status" value="1"/>
</dbReference>
<accession>A0A9D7XS99</accession>
<comment type="caution">
    <text evidence="8">The sequence shown here is derived from an EMBL/GenBank/DDBJ whole genome shotgun (WGS) entry which is preliminary data.</text>
</comment>
<evidence type="ECO:0000313" key="9">
    <source>
        <dbReference type="Proteomes" id="UP000808337"/>
    </source>
</evidence>
<evidence type="ECO:0000256" key="2">
    <source>
        <dbReference type="ARBA" id="ARBA00006275"/>
    </source>
</evidence>
<evidence type="ECO:0000313" key="8">
    <source>
        <dbReference type="EMBL" id="MBK9984821.1"/>
    </source>
</evidence>